<name>A0A382JN04_9ZZZZ</name>
<gene>
    <name evidence="1" type="ORF">METZ01_LOCUS265576</name>
</gene>
<reference evidence="1" key="1">
    <citation type="submission" date="2018-05" db="EMBL/GenBank/DDBJ databases">
        <authorList>
            <person name="Lanie J.A."/>
            <person name="Ng W.-L."/>
            <person name="Kazmierczak K.M."/>
            <person name="Andrzejewski T.M."/>
            <person name="Davidsen T.M."/>
            <person name="Wayne K.J."/>
            <person name="Tettelin H."/>
            <person name="Glass J.I."/>
            <person name="Rusch D."/>
            <person name="Podicherti R."/>
            <person name="Tsui H.-C.T."/>
            <person name="Winkler M.E."/>
        </authorList>
    </citation>
    <scope>NUCLEOTIDE SEQUENCE</scope>
</reference>
<sequence>MNKSHYKEWKVEYKGQEIKVTNWWSWSRESSADLFINDKHVDRCDEVLANPNISVLNVNQYSEDIKTLKVYFAGAFIIKVLIMVNGENVFQDKLSTIDRLVNKVFPKD</sequence>
<protein>
    <submittedName>
        <fullName evidence="1">Uncharacterized protein</fullName>
    </submittedName>
</protein>
<organism evidence="1">
    <name type="scientific">marine metagenome</name>
    <dbReference type="NCBI Taxonomy" id="408172"/>
    <lineage>
        <taxon>unclassified sequences</taxon>
        <taxon>metagenomes</taxon>
        <taxon>ecological metagenomes</taxon>
    </lineage>
</organism>
<accession>A0A382JN04</accession>
<dbReference type="AlphaFoldDB" id="A0A382JN04"/>
<proteinExistence type="predicted"/>
<evidence type="ECO:0000313" key="1">
    <source>
        <dbReference type="EMBL" id="SVC12722.1"/>
    </source>
</evidence>
<dbReference type="EMBL" id="UINC01074984">
    <property type="protein sequence ID" value="SVC12722.1"/>
    <property type="molecule type" value="Genomic_DNA"/>
</dbReference>